<reference evidence="1" key="1">
    <citation type="submission" date="2019-04" db="EMBL/GenBank/DDBJ databases">
        <authorList>
            <person name="Alioto T."/>
            <person name="Alioto T."/>
        </authorList>
    </citation>
    <scope>NUCLEOTIDE SEQUENCE [LARGE SCALE GENOMIC DNA]</scope>
</reference>
<organism evidence="1 2">
    <name type="scientific">Marmota monax</name>
    <name type="common">Woodchuck</name>
    <dbReference type="NCBI Taxonomy" id="9995"/>
    <lineage>
        <taxon>Eukaryota</taxon>
        <taxon>Metazoa</taxon>
        <taxon>Chordata</taxon>
        <taxon>Craniata</taxon>
        <taxon>Vertebrata</taxon>
        <taxon>Euteleostomi</taxon>
        <taxon>Mammalia</taxon>
        <taxon>Eutheria</taxon>
        <taxon>Euarchontoglires</taxon>
        <taxon>Glires</taxon>
        <taxon>Rodentia</taxon>
        <taxon>Sciuromorpha</taxon>
        <taxon>Sciuridae</taxon>
        <taxon>Xerinae</taxon>
        <taxon>Marmotini</taxon>
        <taxon>Marmota</taxon>
    </lineage>
</organism>
<accession>A0A5E4CZ39</accession>
<feature type="non-terminal residue" evidence="1">
    <location>
        <position position="1"/>
    </location>
</feature>
<comment type="caution">
    <text evidence="1">The sequence shown here is derived from an EMBL/GenBank/DDBJ whole genome shotgun (WGS) entry which is preliminary data.</text>
</comment>
<evidence type="ECO:0000313" key="2">
    <source>
        <dbReference type="Proteomes" id="UP000335636"/>
    </source>
</evidence>
<feature type="non-terminal residue" evidence="1">
    <location>
        <position position="59"/>
    </location>
</feature>
<gene>
    <name evidence="1" type="ORF">MONAX_5E002530</name>
</gene>
<keyword evidence="2" id="KW-1185">Reference proteome</keyword>
<dbReference type="AlphaFoldDB" id="A0A5E4CZ39"/>
<name>A0A5E4CZ39_MARMO</name>
<proteinExistence type="predicted"/>
<protein>
    <submittedName>
        <fullName evidence="1">Uncharacterized protein</fullName>
    </submittedName>
</protein>
<sequence length="59" mass="6831">CSPGGHRFLQSPYRSIHFDSMHLQQSAAQEMICDHSLSSGWYRFLLFDRPAEMPTKCVE</sequence>
<dbReference type="EMBL" id="CABDUW010002318">
    <property type="protein sequence ID" value="VTJ86309.1"/>
    <property type="molecule type" value="Genomic_DNA"/>
</dbReference>
<dbReference type="Proteomes" id="UP000335636">
    <property type="component" value="Unassembled WGS sequence"/>
</dbReference>
<evidence type="ECO:0000313" key="1">
    <source>
        <dbReference type="EMBL" id="VTJ86309.1"/>
    </source>
</evidence>